<name>A0ABW5N9H1_9FLAO</name>
<dbReference type="Proteomes" id="UP001597459">
    <property type="component" value="Unassembled WGS sequence"/>
</dbReference>
<feature type="repeat" description="TPR" evidence="3">
    <location>
        <begin position="404"/>
        <end position="437"/>
    </location>
</feature>
<dbReference type="PANTHER" id="PTHR44943:SF8">
    <property type="entry name" value="TPR REPEAT-CONTAINING PROTEIN MJ0263"/>
    <property type="match status" value="1"/>
</dbReference>
<keyword evidence="2 3" id="KW-0802">TPR repeat</keyword>
<comment type="caution">
    <text evidence="4">The sequence shown here is derived from an EMBL/GenBank/DDBJ whole genome shotgun (WGS) entry which is preliminary data.</text>
</comment>
<organism evidence="4 5">
    <name type="scientific">Aquimarina hainanensis</name>
    <dbReference type="NCBI Taxonomy" id="1578017"/>
    <lineage>
        <taxon>Bacteria</taxon>
        <taxon>Pseudomonadati</taxon>
        <taxon>Bacteroidota</taxon>
        <taxon>Flavobacteriia</taxon>
        <taxon>Flavobacteriales</taxon>
        <taxon>Flavobacteriaceae</taxon>
        <taxon>Aquimarina</taxon>
    </lineage>
</organism>
<dbReference type="Pfam" id="PF13174">
    <property type="entry name" value="TPR_6"/>
    <property type="match status" value="1"/>
</dbReference>
<proteinExistence type="predicted"/>
<keyword evidence="1" id="KW-0677">Repeat</keyword>
<feature type="repeat" description="TPR" evidence="3">
    <location>
        <begin position="302"/>
        <end position="335"/>
    </location>
</feature>
<dbReference type="PROSITE" id="PS50005">
    <property type="entry name" value="TPR"/>
    <property type="match status" value="5"/>
</dbReference>
<dbReference type="SUPFAM" id="SSF48452">
    <property type="entry name" value="TPR-like"/>
    <property type="match status" value="2"/>
</dbReference>
<accession>A0ABW5N9H1</accession>
<dbReference type="RefSeq" id="WP_176026917.1">
    <property type="nucleotide sequence ID" value="NZ_JBHSJV010000001.1"/>
</dbReference>
<evidence type="ECO:0000256" key="1">
    <source>
        <dbReference type="ARBA" id="ARBA00022737"/>
    </source>
</evidence>
<dbReference type="PANTHER" id="PTHR44943">
    <property type="entry name" value="CELLULOSE SYNTHASE OPERON PROTEIN C"/>
    <property type="match status" value="1"/>
</dbReference>
<feature type="repeat" description="TPR" evidence="3">
    <location>
        <begin position="132"/>
        <end position="165"/>
    </location>
</feature>
<dbReference type="Gene3D" id="1.25.40.10">
    <property type="entry name" value="Tetratricopeptide repeat domain"/>
    <property type="match status" value="4"/>
</dbReference>
<reference evidence="5" key="1">
    <citation type="journal article" date="2019" name="Int. J. Syst. Evol. Microbiol.">
        <title>The Global Catalogue of Microorganisms (GCM) 10K type strain sequencing project: providing services to taxonomists for standard genome sequencing and annotation.</title>
        <authorList>
            <consortium name="The Broad Institute Genomics Platform"/>
            <consortium name="The Broad Institute Genome Sequencing Center for Infectious Disease"/>
            <person name="Wu L."/>
            <person name="Ma J."/>
        </authorList>
    </citation>
    <scope>NUCLEOTIDE SEQUENCE [LARGE SCALE GENOMIC DNA]</scope>
    <source>
        <strain evidence="5">KCTC 42423</strain>
    </source>
</reference>
<evidence type="ECO:0000256" key="2">
    <source>
        <dbReference type="ARBA" id="ARBA00022803"/>
    </source>
</evidence>
<dbReference type="Pfam" id="PF13414">
    <property type="entry name" value="TPR_11"/>
    <property type="match status" value="1"/>
</dbReference>
<sequence>MKFNHEEEDNLSLTRYESMLRSNDVKFFDSNEFESIIHHYLENGKIAKAKKAISLSLSQHPSSVNLKLLQVEVLVFEDRLEKADTLLAQLHAIEPENEEIYIQKANILSKQNKHKEAIDLLFMALSYTSNEADVFSLLGMEYLFMDDFENAKINFMKCLEADGEDYSALYNIIYCFDFLEQHEEAIEYLNRFLDKNPYCEVAWHQIGKQYYDLGMFKKALAAFDFAIISDEYFIGAYLEKGKVLEKLKRYNEAIENYRITLELDDPTSFALLRIGKCFEKLGSDDLAIQHYSKTVHEDPLLDKGWIAITDFYMRKRNYQKALYYINKAISIDSENVLYWKRYAKINNRLAFFEEAETGYQKAIELGNYELDTWLNRSDILRFLGESNAAIINLKQAIEFYPDNAEIHYRLAGMYYETQELSKGESHLRKALRLDREYTIVLEELFETVYNLSLVKNIISEYQ</sequence>
<evidence type="ECO:0000256" key="3">
    <source>
        <dbReference type="PROSITE-ProRule" id="PRU00339"/>
    </source>
</evidence>
<keyword evidence="5" id="KW-1185">Reference proteome</keyword>
<dbReference type="EMBL" id="JBHULX010000030">
    <property type="protein sequence ID" value="MFD2592267.1"/>
    <property type="molecule type" value="Genomic_DNA"/>
</dbReference>
<dbReference type="Pfam" id="PF14559">
    <property type="entry name" value="TPR_19"/>
    <property type="match status" value="1"/>
</dbReference>
<feature type="repeat" description="TPR" evidence="3">
    <location>
        <begin position="234"/>
        <end position="267"/>
    </location>
</feature>
<gene>
    <name evidence="4" type="ORF">ACFSTE_15625</name>
</gene>
<dbReference type="InterPro" id="IPR019734">
    <property type="entry name" value="TPR_rpt"/>
</dbReference>
<protein>
    <submittedName>
        <fullName evidence="4">Tetratricopeptide repeat protein</fullName>
    </submittedName>
</protein>
<dbReference type="SMART" id="SM00028">
    <property type="entry name" value="TPR"/>
    <property type="match status" value="10"/>
</dbReference>
<evidence type="ECO:0000313" key="5">
    <source>
        <dbReference type="Proteomes" id="UP001597459"/>
    </source>
</evidence>
<feature type="repeat" description="TPR" evidence="3">
    <location>
        <begin position="268"/>
        <end position="301"/>
    </location>
</feature>
<dbReference type="Pfam" id="PF13432">
    <property type="entry name" value="TPR_16"/>
    <property type="match status" value="1"/>
</dbReference>
<dbReference type="InterPro" id="IPR011990">
    <property type="entry name" value="TPR-like_helical_dom_sf"/>
</dbReference>
<evidence type="ECO:0000313" key="4">
    <source>
        <dbReference type="EMBL" id="MFD2592267.1"/>
    </source>
</evidence>
<dbReference type="InterPro" id="IPR051685">
    <property type="entry name" value="Ycf3/AcsC/BcsC/TPR_MFPF"/>
</dbReference>